<dbReference type="Proteomes" id="UP001057402">
    <property type="component" value="Chromosome 5"/>
</dbReference>
<keyword evidence="2" id="KW-1185">Reference proteome</keyword>
<comment type="caution">
    <text evidence="1">The sequence shown here is derived from an EMBL/GenBank/DDBJ whole genome shotgun (WGS) entry which is preliminary data.</text>
</comment>
<gene>
    <name evidence="1" type="ORF">MLD38_018277</name>
</gene>
<proteinExistence type="predicted"/>
<evidence type="ECO:0000313" key="1">
    <source>
        <dbReference type="EMBL" id="KAI4369880.1"/>
    </source>
</evidence>
<name>A0ACB9QTC2_9MYRT</name>
<reference evidence="2" key="1">
    <citation type="journal article" date="2023" name="Front. Plant Sci.">
        <title>Chromosomal-level genome assembly of Melastoma candidum provides insights into trichome evolution.</title>
        <authorList>
            <person name="Zhong Y."/>
            <person name="Wu W."/>
            <person name="Sun C."/>
            <person name="Zou P."/>
            <person name="Liu Y."/>
            <person name="Dai S."/>
            <person name="Zhou R."/>
        </authorList>
    </citation>
    <scope>NUCLEOTIDE SEQUENCE [LARGE SCALE GENOMIC DNA]</scope>
</reference>
<protein>
    <submittedName>
        <fullName evidence="1">Uncharacterized protein</fullName>
    </submittedName>
</protein>
<organism evidence="1 2">
    <name type="scientific">Melastoma candidum</name>
    <dbReference type="NCBI Taxonomy" id="119954"/>
    <lineage>
        <taxon>Eukaryota</taxon>
        <taxon>Viridiplantae</taxon>
        <taxon>Streptophyta</taxon>
        <taxon>Embryophyta</taxon>
        <taxon>Tracheophyta</taxon>
        <taxon>Spermatophyta</taxon>
        <taxon>Magnoliopsida</taxon>
        <taxon>eudicotyledons</taxon>
        <taxon>Gunneridae</taxon>
        <taxon>Pentapetalae</taxon>
        <taxon>rosids</taxon>
        <taxon>malvids</taxon>
        <taxon>Myrtales</taxon>
        <taxon>Melastomataceae</taxon>
        <taxon>Melastomatoideae</taxon>
        <taxon>Melastomateae</taxon>
        <taxon>Melastoma</taxon>
    </lineage>
</organism>
<sequence length="903" mass="100454">MVSPVIPAIARRVVDRSPSSCSRVYDIGSMEGSGVGEIVEEEVVVGAGEEEEEEEEKLYVAVGKEVKESRSALVWAVQNSEGKRICLLHVLVPSATIPMMGAEVPASSAKAQVVRAHRESERQNMHKALNVYHRFCVKMGAQPEKLFVESDSVENGLMELIQRHGIKNLVMGAASDRRYKRNMTELKSKKAIFLKSQAPASCIINFICKGHVVLKREGSADASARAVPSLPVPPPIIIPDVEPPSISRPTPTTLPNRNDSVKFTNPVQDIFSRVFPTSSERRAGRTSTSSLPDSPVHADSRANESEAFTRRSPSHGSAFSSSSSSSGGPDIISTPVSRSVGNERRSWSIPEHVSSDQTSASISDGSMDDSFLDQLEQAINEVEKAKQEALLEAVRRGKAEKDVIESVRKVKSLESLYAEEHRKRIDVEDSLAKEEEELGGMKNQLEEVKEEILLVSEQKLLLQRRLEETDEIMRELEQKIVSAVGLLQTYKEERDKLQFERDNALREAEELRRNQGNFSGSSLSQYYTEFPFPEIVEATQNFHPSLKIGEGGYGSIFKGSLRHTTVAIKILHEQGMQGPKEFQQEVDVLSKVRHPNLVALIGTCPEAWALVYEYLPNGSLEDRLSCRGNTMPLSWKTRIRIAAELCSALVFLHSSSPQSIIHGDLKPGNVLLDAHLVSKLSDFGICRFISRNASSSNNTTLLYKTENPRGTLQYMDPEFLSSGELSMKSDVYSFGVILLRLLTGKSALGIIKEVQNAVESGNLKSTLDPLAGDWPYLQAEQLARLALRCCDMNRKNRPDLGSDVWRLLEPMRASCGGFSCFFDERCQPPLYFICPILQEVMRDPHVAADGFTYEAEALRGWLESGHNTSPMTNELLPHRNLVPNRALRTAIQEWLQNQKESLR</sequence>
<dbReference type="EMBL" id="CM042884">
    <property type="protein sequence ID" value="KAI4369880.1"/>
    <property type="molecule type" value="Genomic_DNA"/>
</dbReference>
<evidence type="ECO:0000313" key="2">
    <source>
        <dbReference type="Proteomes" id="UP001057402"/>
    </source>
</evidence>
<accession>A0ACB9QTC2</accession>